<evidence type="ECO:0000256" key="6">
    <source>
        <dbReference type="ARBA" id="ARBA00023014"/>
    </source>
</evidence>
<organism evidence="8 9">
    <name type="scientific">Nocardioides piscis</name>
    <dbReference type="NCBI Taxonomy" id="2714938"/>
    <lineage>
        <taxon>Bacteria</taxon>
        <taxon>Bacillati</taxon>
        <taxon>Actinomycetota</taxon>
        <taxon>Actinomycetes</taxon>
        <taxon>Propionibacteriales</taxon>
        <taxon>Nocardioidaceae</taxon>
        <taxon>Nocardioides</taxon>
    </lineage>
</organism>
<comment type="cofactor">
    <cofactor evidence="1">
        <name>[3Fe-4S] cluster</name>
        <dbReference type="ChEBI" id="CHEBI:21137"/>
    </cofactor>
</comment>
<dbReference type="EMBL" id="CP049866">
    <property type="protein sequence ID" value="QIK76712.1"/>
    <property type="molecule type" value="Genomic_DNA"/>
</dbReference>
<name>A0A6G7YJ02_9ACTN</name>
<keyword evidence="9" id="KW-1185">Reference proteome</keyword>
<dbReference type="Gene3D" id="3.30.70.20">
    <property type="match status" value="1"/>
</dbReference>
<keyword evidence="3" id="KW-0479">Metal-binding</keyword>
<dbReference type="GO" id="GO:0051538">
    <property type="term" value="F:3 iron, 4 sulfur cluster binding"/>
    <property type="evidence" value="ECO:0007669"/>
    <property type="project" value="UniProtKB-KW"/>
</dbReference>
<proteinExistence type="predicted"/>
<evidence type="ECO:0000313" key="9">
    <source>
        <dbReference type="Proteomes" id="UP000502035"/>
    </source>
</evidence>
<sequence>MKVKVDFDLCESNAMCEALAPEVFELDDDDFLVVKKEEVGEADLEAVRRAVASCPRAAISLVDGPES</sequence>
<dbReference type="Pfam" id="PF13459">
    <property type="entry name" value="Fer4_15"/>
    <property type="match status" value="1"/>
</dbReference>
<keyword evidence="6" id="KW-0411">Iron-sulfur</keyword>
<keyword evidence="4" id="KW-0249">Electron transport</keyword>
<keyword evidence="2" id="KW-0813">Transport</keyword>
<gene>
    <name evidence="8" type="ORF">G7071_16060</name>
</gene>
<keyword evidence="7" id="KW-0003">3Fe-4S</keyword>
<evidence type="ECO:0000256" key="1">
    <source>
        <dbReference type="ARBA" id="ARBA00001927"/>
    </source>
</evidence>
<dbReference type="KEGG" id="npi:G7071_16060"/>
<evidence type="ECO:0000256" key="5">
    <source>
        <dbReference type="ARBA" id="ARBA00023004"/>
    </source>
</evidence>
<dbReference type="AlphaFoldDB" id="A0A6G7YJ02"/>
<dbReference type="Proteomes" id="UP000502035">
    <property type="component" value="Chromosome"/>
</dbReference>
<dbReference type="PANTHER" id="PTHR36923:SF3">
    <property type="entry name" value="FERREDOXIN"/>
    <property type="match status" value="1"/>
</dbReference>
<accession>A0A6G7YJ02</accession>
<evidence type="ECO:0000256" key="3">
    <source>
        <dbReference type="ARBA" id="ARBA00022723"/>
    </source>
</evidence>
<evidence type="ECO:0000256" key="2">
    <source>
        <dbReference type="ARBA" id="ARBA00022448"/>
    </source>
</evidence>
<keyword evidence="5" id="KW-0408">Iron</keyword>
<dbReference type="SUPFAM" id="SSF54862">
    <property type="entry name" value="4Fe-4S ferredoxins"/>
    <property type="match status" value="1"/>
</dbReference>
<dbReference type="RefSeq" id="WP_166320397.1">
    <property type="nucleotide sequence ID" value="NZ_CP049866.1"/>
</dbReference>
<dbReference type="GO" id="GO:0046872">
    <property type="term" value="F:metal ion binding"/>
    <property type="evidence" value="ECO:0007669"/>
    <property type="project" value="UniProtKB-KW"/>
</dbReference>
<evidence type="ECO:0000313" key="8">
    <source>
        <dbReference type="EMBL" id="QIK76712.1"/>
    </source>
</evidence>
<dbReference type="PANTHER" id="PTHR36923">
    <property type="entry name" value="FERREDOXIN"/>
    <property type="match status" value="1"/>
</dbReference>
<evidence type="ECO:0000256" key="4">
    <source>
        <dbReference type="ARBA" id="ARBA00022982"/>
    </source>
</evidence>
<reference evidence="8 9" key="1">
    <citation type="submission" date="2020-03" db="EMBL/GenBank/DDBJ databases">
        <title>Nocardioides sp. nov., isolated from fish.</title>
        <authorList>
            <person name="Hyun D.-W."/>
            <person name="Bae J.-W."/>
        </authorList>
    </citation>
    <scope>NUCLEOTIDE SEQUENCE [LARGE SCALE GENOMIC DNA]</scope>
    <source>
        <strain evidence="8 9">HDW12A</strain>
    </source>
</reference>
<evidence type="ECO:0000256" key="7">
    <source>
        <dbReference type="ARBA" id="ARBA00023291"/>
    </source>
</evidence>
<dbReference type="InterPro" id="IPR051269">
    <property type="entry name" value="Fe-S_cluster_ET"/>
</dbReference>
<protein>
    <submittedName>
        <fullName evidence="8">Ferredoxin</fullName>
    </submittedName>
</protein>